<feature type="region of interest" description="Disordered" evidence="1">
    <location>
        <begin position="1"/>
        <end position="41"/>
    </location>
</feature>
<accession>A0AAD8AKF6</accession>
<feature type="compositionally biased region" description="Basic and acidic residues" evidence="1">
    <location>
        <begin position="1"/>
        <end position="19"/>
    </location>
</feature>
<gene>
    <name evidence="2" type="ORF">L9F63_009377</name>
</gene>
<comment type="caution">
    <text evidence="2">The sequence shown here is derived from an EMBL/GenBank/DDBJ whole genome shotgun (WGS) entry which is preliminary data.</text>
</comment>
<proteinExistence type="predicted"/>
<feature type="non-terminal residue" evidence="2">
    <location>
        <position position="1"/>
    </location>
</feature>
<dbReference type="Proteomes" id="UP001233999">
    <property type="component" value="Unassembled WGS sequence"/>
</dbReference>
<evidence type="ECO:0000256" key="1">
    <source>
        <dbReference type="SAM" id="MobiDB-lite"/>
    </source>
</evidence>
<keyword evidence="3" id="KW-1185">Reference proteome</keyword>
<evidence type="ECO:0000313" key="2">
    <source>
        <dbReference type="EMBL" id="KAJ9600301.1"/>
    </source>
</evidence>
<name>A0AAD8AKF6_DIPPU</name>
<sequence length="185" mass="21213">RKLRQKPADQKGHTGEETKTPNNKVSQKDDNYTHPKPKHTAKNATIDKTFEIEINNRFISLQKPPDIPPTIVVDASDINAYKLRHIAAVATKLHSTTIDVFISEMVEVNDGLETKKFDRGSILCINVLRTLYSSERQIYYGIYLNGLNFQEACLLFLSSLRLNFKTHRYKFVLLNVNFSQTVESK</sequence>
<dbReference type="EMBL" id="JASPKZ010000432">
    <property type="protein sequence ID" value="KAJ9600301.1"/>
    <property type="molecule type" value="Genomic_DNA"/>
</dbReference>
<protein>
    <submittedName>
        <fullName evidence="2">Uncharacterized protein</fullName>
    </submittedName>
</protein>
<reference evidence="2" key="1">
    <citation type="journal article" date="2023" name="IScience">
        <title>Live-bearing cockroach genome reveals convergent evolutionary mechanisms linked to viviparity in insects and beyond.</title>
        <authorList>
            <person name="Fouks B."/>
            <person name="Harrison M.C."/>
            <person name="Mikhailova A.A."/>
            <person name="Marchal E."/>
            <person name="English S."/>
            <person name="Carruthers M."/>
            <person name="Jennings E.C."/>
            <person name="Chiamaka E.L."/>
            <person name="Frigard R.A."/>
            <person name="Pippel M."/>
            <person name="Attardo G.M."/>
            <person name="Benoit J.B."/>
            <person name="Bornberg-Bauer E."/>
            <person name="Tobe S.S."/>
        </authorList>
    </citation>
    <scope>NUCLEOTIDE SEQUENCE</scope>
    <source>
        <strain evidence="2">Stay&amp;Tobe</strain>
    </source>
</reference>
<feature type="non-terminal residue" evidence="2">
    <location>
        <position position="185"/>
    </location>
</feature>
<dbReference type="AlphaFoldDB" id="A0AAD8AKF6"/>
<reference evidence="2" key="2">
    <citation type="submission" date="2023-05" db="EMBL/GenBank/DDBJ databases">
        <authorList>
            <person name="Fouks B."/>
        </authorList>
    </citation>
    <scope>NUCLEOTIDE SEQUENCE</scope>
    <source>
        <strain evidence="2">Stay&amp;Tobe</strain>
        <tissue evidence="2">Testes</tissue>
    </source>
</reference>
<evidence type="ECO:0000313" key="3">
    <source>
        <dbReference type="Proteomes" id="UP001233999"/>
    </source>
</evidence>
<organism evidence="2 3">
    <name type="scientific">Diploptera punctata</name>
    <name type="common">Pacific beetle cockroach</name>
    <dbReference type="NCBI Taxonomy" id="6984"/>
    <lineage>
        <taxon>Eukaryota</taxon>
        <taxon>Metazoa</taxon>
        <taxon>Ecdysozoa</taxon>
        <taxon>Arthropoda</taxon>
        <taxon>Hexapoda</taxon>
        <taxon>Insecta</taxon>
        <taxon>Pterygota</taxon>
        <taxon>Neoptera</taxon>
        <taxon>Polyneoptera</taxon>
        <taxon>Dictyoptera</taxon>
        <taxon>Blattodea</taxon>
        <taxon>Blaberoidea</taxon>
        <taxon>Blaberidae</taxon>
        <taxon>Diplopterinae</taxon>
        <taxon>Diploptera</taxon>
    </lineage>
</organism>